<sequence>MTMRKLYLELQQQHPYDNDGVPFIVRNNNSYYYRLHQWTRLPGGLRKVEGQTPVPEPLLHGSLAAAAAAEGTTGPWVIQIVDLIEAQRRVFLAKRILCFTMFCARRGVAFGGSPTRQSVAPRALV</sequence>
<accession>D8U6E2</accession>
<dbReference type="AlphaFoldDB" id="D8U6E2"/>
<keyword evidence="2" id="KW-1185">Reference proteome</keyword>
<organism evidence="2">
    <name type="scientific">Volvox carteri f. nagariensis</name>
    <dbReference type="NCBI Taxonomy" id="3068"/>
    <lineage>
        <taxon>Eukaryota</taxon>
        <taxon>Viridiplantae</taxon>
        <taxon>Chlorophyta</taxon>
        <taxon>core chlorophytes</taxon>
        <taxon>Chlorophyceae</taxon>
        <taxon>CS clade</taxon>
        <taxon>Chlamydomonadales</taxon>
        <taxon>Volvocaceae</taxon>
        <taxon>Volvox</taxon>
    </lineage>
</organism>
<reference evidence="1 2" key="1">
    <citation type="journal article" date="2010" name="Science">
        <title>Genomic analysis of organismal complexity in the multicellular green alga Volvox carteri.</title>
        <authorList>
            <person name="Prochnik S.E."/>
            <person name="Umen J."/>
            <person name="Nedelcu A.M."/>
            <person name="Hallmann A."/>
            <person name="Miller S.M."/>
            <person name="Nishii I."/>
            <person name="Ferris P."/>
            <person name="Kuo A."/>
            <person name="Mitros T."/>
            <person name="Fritz-Laylin L.K."/>
            <person name="Hellsten U."/>
            <person name="Chapman J."/>
            <person name="Simakov O."/>
            <person name="Rensing S.A."/>
            <person name="Terry A."/>
            <person name="Pangilinan J."/>
            <person name="Kapitonov V."/>
            <person name="Jurka J."/>
            <person name="Salamov A."/>
            <person name="Shapiro H."/>
            <person name="Schmutz J."/>
            <person name="Grimwood J."/>
            <person name="Lindquist E."/>
            <person name="Lucas S."/>
            <person name="Grigoriev I.V."/>
            <person name="Schmitt R."/>
            <person name="Kirk D."/>
            <person name="Rokhsar D.S."/>
        </authorList>
    </citation>
    <scope>NUCLEOTIDE SEQUENCE [LARGE SCALE GENOMIC DNA]</scope>
    <source>
        <strain evidence="2">f. Nagariensis / Eve</strain>
    </source>
</reference>
<evidence type="ECO:0000313" key="2">
    <source>
        <dbReference type="Proteomes" id="UP000001058"/>
    </source>
</evidence>
<dbReference type="GeneID" id="9624047"/>
<name>D8U6E2_VOLCA</name>
<protein>
    <submittedName>
        <fullName evidence="1">Uncharacterized protein</fullName>
    </submittedName>
</protein>
<dbReference type="RefSeq" id="XP_002954277.1">
    <property type="nucleotide sequence ID" value="XM_002954231.1"/>
</dbReference>
<gene>
    <name evidence="1" type="ORF">VOLCADRAFT_95022</name>
</gene>
<dbReference type="Proteomes" id="UP000001058">
    <property type="component" value="Unassembled WGS sequence"/>
</dbReference>
<proteinExistence type="predicted"/>
<dbReference type="EMBL" id="GL378362">
    <property type="protein sequence ID" value="EFJ44701.1"/>
    <property type="molecule type" value="Genomic_DNA"/>
</dbReference>
<dbReference type="InParanoid" id="D8U6E2"/>
<evidence type="ECO:0000313" key="1">
    <source>
        <dbReference type="EMBL" id="EFJ44701.1"/>
    </source>
</evidence>
<dbReference type="KEGG" id="vcn:VOLCADRAFT_95022"/>